<organism evidence="1 2">
    <name type="scientific">Shinella granuli</name>
    <dbReference type="NCBI Taxonomy" id="323621"/>
    <lineage>
        <taxon>Bacteria</taxon>
        <taxon>Pseudomonadati</taxon>
        <taxon>Pseudomonadota</taxon>
        <taxon>Alphaproteobacteria</taxon>
        <taxon>Hyphomicrobiales</taxon>
        <taxon>Rhizobiaceae</taxon>
        <taxon>Shinella</taxon>
    </lineage>
</organism>
<dbReference type="RefSeq" id="WP_162852983.1">
    <property type="nucleotide sequence ID" value="NZ_BAABEI010000012.1"/>
</dbReference>
<name>A0A4R2D127_SHIGR</name>
<evidence type="ECO:0000313" key="1">
    <source>
        <dbReference type="EMBL" id="TCN48078.1"/>
    </source>
</evidence>
<accession>A0A4R2D127</accession>
<sequence>MTWFLYGLLAFCGVCLLTAIALVWAGNGDISDEANASGALEGDQIHFSQSGSGAD</sequence>
<dbReference type="EMBL" id="SLVX01000002">
    <property type="protein sequence ID" value="TCN48078.1"/>
    <property type="molecule type" value="Genomic_DNA"/>
</dbReference>
<proteinExistence type="predicted"/>
<gene>
    <name evidence="1" type="ORF">EV665_102607</name>
</gene>
<dbReference type="AlphaFoldDB" id="A0A4R2D127"/>
<comment type="caution">
    <text evidence="1">The sequence shown here is derived from an EMBL/GenBank/DDBJ whole genome shotgun (WGS) entry which is preliminary data.</text>
</comment>
<evidence type="ECO:0000313" key="2">
    <source>
        <dbReference type="Proteomes" id="UP000295351"/>
    </source>
</evidence>
<dbReference type="Proteomes" id="UP000295351">
    <property type="component" value="Unassembled WGS sequence"/>
</dbReference>
<keyword evidence="2" id="KW-1185">Reference proteome</keyword>
<protein>
    <submittedName>
        <fullName evidence="1">Uncharacterized protein</fullName>
    </submittedName>
</protein>
<reference evidence="1 2" key="1">
    <citation type="submission" date="2019-03" db="EMBL/GenBank/DDBJ databases">
        <title>Genomic Encyclopedia of Type Strains, Phase IV (KMG-IV): sequencing the most valuable type-strain genomes for metagenomic binning, comparative biology and taxonomic classification.</title>
        <authorList>
            <person name="Goeker M."/>
        </authorList>
    </citation>
    <scope>NUCLEOTIDE SEQUENCE [LARGE SCALE GENOMIC DNA]</scope>
    <source>
        <strain evidence="1 2">DSM 18401</strain>
    </source>
</reference>